<reference evidence="1" key="2">
    <citation type="submission" date="2023-04" db="EMBL/GenBank/DDBJ databases">
        <authorList>
            <person name="Bruccoleri R.E."/>
            <person name="Oakeley E.J."/>
            <person name="Faust A.-M."/>
            <person name="Dessus-Babus S."/>
            <person name="Altorfer M."/>
            <person name="Burckhardt D."/>
            <person name="Oertli M."/>
            <person name="Naumann U."/>
            <person name="Petersen F."/>
            <person name="Wong J."/>
        </authorList>
    </citation>
    <scope>NUCLEOTIDE SEQUENCE</scope>
    <source>
        <strain evidence="1">GSM-AAB239-AS_SAM_17_03QT</strain>
        <tissue evidence="1">Leaf</tissue>
    </source>
</reference>
<reference evidence="1" key="1">
    <citation type="journal article" date="2023" name="GigaByte">
        <title>Genome assembly of the bearded iris, Iris pallida Lam.</title>
        <authorList>
            <person name="Bruccoleri R.E."/>
            <person name="Oakeley E.J."/>
            <person name="Faust A.M.E."/>
            <person name="Altorfer M."/>
            <person name="Dessus-Babus S."/>
            <person name="Burckhardt D."/>
            <person name="Oertli M."/>
            <person name="Naumann U."/>
            <person name="Petersen F."/>
            <person name="Wong J."/>
        </authorList>
    </citation>
    <scope>NUCLEOTIDE SEQUENCE</scope>
    <source>
        <strain evidence="1">GSM-AAB239-AS_SAM_17_03QT</strain>
    </source>
</reference>
<protein>
    <submittedName>
        <fullName evidence="1">Uncharacterized protein</fullName>
    </submittedName>
</protein>
<dbReference type="AlphaFoldDB" id="A0AAX6HV24"/>
<sequence length="112" mass="12446">MPHEPRLRSYKTGSITADYSGCDGVVAQKSRAETLIYSSGIKEEHMNTSHSKESLLLILNTRFHLWAQGQITMSLVLTFLSFTSYSTLSHLSIQYLNPAEASEGDVHTLCPV</sequence>
<proteinExistence type="predicted"/>
<organism evidence="1 2">
    <name type="scientific">Iris pallida</name>
    <name type="common">Sweet iris</name>
    <dbReference type="NCBI Taxonomy" id="29817"/>
    <lineage>
        <taxon>Eukaryota</taxon>
        <taxon>Viridiplantae</taxon>
        <taxon>Streptophyta</taxon>
        <taxon>Embryophyta</taxon>
        <taxon>Tracheophyta</taxon>
        <taxon>Spermatophyta</taxon>
        <taxon>Magnoliopsida</taxon>
        <taxon>Liliopsida</taxon>
        <taxon>Asparagales</taxon>
        <taxon>Iridaceae</taxon>
        <taxon>Iridoideae</taxon>
        <taxon>Irideae</taxon>
        <taxon>Iris</taxon>
    </lineage>
</organism>
<gene>
    <name evidence="1" type="ORF">M6B38_293490</name>
</gene>
<dbReference type="Proteomes" id="UP001140949">
    <property type="component" value="Unassembled WGS sequence"/>
</dbReference>
<evidence type="ECO:0000313" key="2">
    <source>
        <dbReference type="Proteomes" id="UP001140949"/>
    </source>
</evidence>
<name>A0AAX6HV24_IRIPA</name>
<evidence type="ECO:0000313" key="1">
    <source>
        <dbReference type="EMBL" id="KAJ6844618.1"/>
    </source>
</evidence>
<comment type="caution">
    <text evidence="1">The sequence shown here is derived from an EMBL/GenBank/DDBJ whole genome shotgun (WGS) entry which is preliminary data.</text>
</comment>
<accession>A0AAX6HV24</accession>
<keyword evidence="2" id="KW-1185">Reference proteome</keyword>
<dbReference type="EMBL" id="JANAVB010006599">
    <property type="protein sequence ID" value="KAJ6844618.1"/>
    <property type="molecule type" value="Genomic_DNA"/>
</dbReference>